<dbReference type="EMBL" id="BK032813">
    <property type="protein sequence ID" value="DAF61544.1"/>
    <property type="molecule type" value="Genomic_DNA"/>
</dbReference>
<proteinExistence type="predicted"/>
<accession>A0A8S5TEG9</accession>
<evidence type="ECO:0000313" key="1">
    <source>
        <dbReference type="EMBL" id="DAF61544.1"/>
    </source>
</evidence>
<reference evidence="1" key="1">
    <citation type="journal article" date="2021" name="Proc. Natl. Acad. Sci. U.S.A.">
        <title>A Catalog of Tens of Thousands of Viruses from Human Metagenomes Reveals Hidden Associations with Chronic Diseases.</title>
        <authorList>
            <person name="Tisza M.J."/>
            <person name="Buck C.B."/>
        </authorList>
    </citation>
    <scope>NUCLEOTIDE SEQUENCE</scope>
    <source>
        <strain evidence="1">CtJ0s2</strain>
    </source>
</reference>
<protein>
    <submittedName>
        <fullName evidence="1">Uncharacterized protein</fullName>
    </submittedName>
</protein>
<organism evidence="1">
    <name type="scientific">Siphoviridae sp. ctJ0s2</name>
    <dbReference type="NCBI Taxonomy" id="2827834"/>
    <lineage>
        <taxon>Viruses</taxon>
        <taxon>Duplodnaviria</taxon>
        <taxon>Heunggongvirae</taxon>
        <taxon>Uroviricota</taxon>
        <taxon>Caudoviricetes</taxon>
    </lineage>
</organism>
<sequence>MCLGGSLPFYPTRSHTLVLPSRGGFLTGDISWRRCSISERLLLETSACWKL</sequence>
<name>A0A8S5TEG9_9CAUD</name>